<dbReference type="SUPFAM" id="SSF52540">
    <property type="entry name" value="P-loop containing nucleoside triphosphate hydrolases"/>
    <property type="match status" value="1"/>
</dbReference>
<dbReference type="EMBL" id="RCYA01000004">
    <property type="protein sequence ID" value="RYT43666.1"/>
    <property type="molecule type" value="Genomic_DNA"/>
</dbReference>
<dbReference type="GO" id="GO:0005524">
    <property type="term" value="F:ATP binding"/>
    <property type="evidence" value="ECO:0007669"/>
    <property type="project" value="UniProtKB-KW"/>
</dbReference>
<comment type="caution">
    <text evidence="2">The sequence shown here is derived from an EMBL/GenBank/DDBJ whole genome shotgun (WGS) entry which is preliminary data.</text>
</comment>
<dbReference type="PANTHER" id="PTHR43581:SF2">
    <property type="entry name" value="EXCINUCLEASE ATPASE SUBUNIT"/>
    <property type="match status" value="1"/>
</dbReference>
<dbReference type="CDD" id="cd00267">
    <property type="entry name" value="ABC_ATPase"/>
    <property type="match status" value="1"/>
</dbReference>
<evidence type="ECO:0000313" key="3">
    <source>
        <dbReference type="Proteomes" id="UP000292985"/>
    </source>
</evidence>
<accession>A0ABY0HUL3</accession>
<keyword evidence="2" id="KW-0067">ATP-binding</keyword>
<dbReference type="Gene3D" id="3.40.50.300">
    <property type="entry name" value="P-loop containing nucleotide triphosphate hydrolases"/>
    <property type="match status" value="1"/>
</dbReference>
<keyword evidence="2" id="KW-0547">Nucleotide-binding</keyword>
<dbReference type="InterPro" id="IPR051396">
    <property type="entry name" value="Bact_Antivir_Def_Nuclease"/>
</dbReference>
<keyword evidence="3" id="KW-1185">Reference proteome</keyword>
<organism evidence="2 3">
    <name type="scientific">Citrobacter amalonaticus</name>
    <dbReference type="NCBI Taxonomy" id="35703"/>
    <lineage>
        <taxon>Bacteria</taxon>
        <taxon>Pseudomonadati</taxon>
        <taxon>Pseudomonadota</taxon>
        <taxon>Gammaproteobacteria</taxon>
        <taxon>Enterobacterales</taxon>
        <taxon>Enterobacteriaceae</taxon>
        <taxon>Citrobacter</taxon>
    </lineage>
</organism>
<protein>
    <submittedName>
        <fullName evidence="2">ATP-binding cassette domain-containing protein</fullName>
    </submittedName>
</protein>
<gene>
    <name evidence="2" type="ORF">EAJ18_11330</name>
</gene>
<proteinExistence type="predicted"/>
<sequence length="346" mass="39259">MKNIPAVRSLHIKNLFGEHDLDIDFKNLTVIVGKNGMGKTTILKIINGLITDSEHINYSKICDSIELNFNDGNSIFYGFWNERMIESANSKLLNEFDLGKHPVPAKLEKIIDELDLKDDADREKLLKTLISTMMQTEEFKKYAVKHYNKELKSKGQTIFVTDDSVISLKNEMQVRYISTVNISANAGTKIDFGNSIEKNLLDLAIYDEIRILLREKGKRVQALFLNEINKFLCESGKRAKFDHGECAFYSDANNRFHLGELSSGERQLVYILATAANTVGQPALFLMDEPEVSLHLSWQEKIIDAIMRINPLMQIIAVTHSPGIIMNGHMDAYVEMKDILKGTENV</sequence>
<feature type="domain" description="Endonuclease GajA/Old nuclease/RecF-like AAA" evidence="1">
    <location>
        <begin position="7"/>
        <end position="325"/>
    </location>
</feature>
<reference evidence="2 3" key="1">
    <citation type="journal article" date="2019" name="Science, e1252229">
        <title>Invertible promoters mediate bacterial phase variation, antibiotic resistance, and host adaptation in the gut.</title>
        <authorList>
            <person name="Jiang X."/>
            <person name="Hall A.B."/>
            <person name="Arthur T.D."/>
            <person name="Plichta D.R."/>
            <person name="Covington C.T."/>
            <person name="Poyet M."/>
            <person name="Crothers J."/>
            <person name="Moses P.L."/>
            <person name="Tolonen A.C."/>
            <person name="Vlamakis H."/>
            <person name="Alm E.J."/>
            <person name="Xavier R.J."/>
        </authorList>
    </citation>
    <scope>NUCLEOTIDE SEQUENCE [LARGE SCALE GENOMIC DNA]</scope>
    <source>
        <strain evidence="3">ca_0067</strain>
    </source>
</reference>
<dbReference type="Pfam" id="PF13175">
    <property type="entry name" value="AAA_15"/>
    <property type="match status" value="1"/>
</dbReference>
<name>A0ABY0HUL3_CITAM</name>
<dbReference type="Proteomes" id="UP000292985">
    <property type="component" value="Unassembled WGS sequence"/>
</dbReference>
<dbReference type="InterPro" id="IPR041685">
    <property type="entry name" value="AAA_GajA/Old/RecF-like"/>
</dbReference>
<dbReference type="PANTHER" id="PTHR43581">
    <property type="entry name" value="ATP/GTP PHOSPHATASE"/>
    <property type="match status" value="1"/>
</dbReference>
<evidence type="ECO:0000259" key="1">
    <source>
        <dbReference type="Pfam" id="PF13175"/>
    </source>
</evidence>
<dbReference type="RefSeq" id="WP_130097641.1">
    <property type="nucleotide sequence ID" value="NZ_RCYA01000004.1"/>
</dbReference>
<evidence type="ECO:0000313" key="2">
    <source>
        <dbReference type="EMBL" id="RYT43666.1"/>
    </source>
</evidence>
<dbReference type="InterPro" id="IPR027417">
    <property type="entry name" value="P-loop_NTPase"/>
</dbReference>